<evidence type="ECO:0000313" key="1">
    <source>
        <dbReference type="EMBL" id="VVA98567.1"/>
    </source>
</evidence>
<dbReference type="Proteomes" id="UP000489600">
    <property type="component" value="Unassembled WGS sequence"/>
</dbReference>
<reference evidence="1" key="1">
    <citation type="submission" date="2019-07" db="EMBL/GenBank/DDBJ databases">
        <authorList>
            <person name="Dittberner H."/>
        </authorList>
    </citation>
    <scope>NUCLEOTIDE SEQUENCE [LARGE SCALE GENOMIC DNA]</scope>
</reference>
<dbReference type="EMBL" id="CABITT030000003">
    <property type="protein sequence ID" value="VVA98567.1"/>
    <property type="molecule type" value="Genomic_DNA"/>
</dbReference>
<comment type="caution">
    <text evidence="1">The sequence shown here is derived from an EMBL/GenBank/DDBJ whole genome shotgun (WGS) entry which is preliminary data.</text>
</comment>
<accession>A0A565BA99</accession>
<sequence length="161" mass="17184">MDSSGQAKCLLFDSNVIFVVNCTADSLLEGVYNELPPMLTFSQKQSEDLSTNLGIPFSKCDQILLVESGAESSSTKKHCTRIDNIDSCNDISKVVMVASNGGSPNKNDSSVDLSKRIDGADDGVQDFDCVITGGKFPSNDAIGEKELKLAGGLVEMKIEKP</sequence>
<organism evidence="1 2">
    <name type="scientific">Arabis nemorensis</name>
    <dbReference type="NCBI Taxonomy" id="586526"/>
    <lineage>
        <taxon>Eukaryota</taxon>
        <taxon>Viridiplantae</taxon>
        <taxon>Streptophyta</taxon>
        <taxon>Embryophyta</taxon>
        <taxon>Tracheophyta</taxon>
        <taxon>Spermatophyta</taxon>
        <taxon>Magnoliopsida</taxon>
        <taxon>eudicotyledons</taxon>
        <taxon>Gunneridae</taxon>
        <taxon>Pentapetalae</taxon>
        <taxon>rosids</taxon>
        <taxon>malvids</taxon>
        <taxon>Brassicales</taxon>
        <taxon>Brassicaceae</taxon>
        <taxon>Arabideae</taxon>
        <taxon>Arabis</taxon>
    </lineage>
</organism>
<dbReference type="AlphaFoldDB" id="A0A565BA99"/>
<gene>
    <name evidence="1" type="ORF">ANE_LOCUS9012</name>
</gene>
<proteinExistence type="predicted"/>
<protein>
    <submittedName>
        <fullName evidence="1">Uncharacterized protein</fullName>
    </submittedName>
</protein>
<name>A0A565BA99_9BRAS</name>
<keyword evidence="2" id="KW-1185">Reference proteome</keyword>
<evidence type="ECO:0000313" key="2">
    <source>
        <dbReference type="Proteomes" id="UP000489600"/>
    </source>
</evidence>